<sequence length="320" mass="36104">MWKTTLRRILIMIPQIVILSILVFILAKMMPGDPFSGLIDPNISPARIAELRQSLGLNDPWYIQYIRWIRNLFHGDLGISYTYKLKVTTLIGQRGYNTFILSLFSVILSYAISIPLGILAGRYNGSKFDKIVILYNYISYAIPTFVLSILMLWLFGYTLRLFPTSGSVDLGIKPGTFGYIINRFYHILLPSITYALLSTVGTIQYLRNEVIDSKQMDYVKTARSKGVPVNKVYTKHIFRNSLLPIAAFFGYTITGLLGGSVFIETIFGYPGMGQLFISSISSRDYSIITALILMYGILTLLGTLLSDIILSIVDPRIRIE</sequence>
<dbReference type="KEGG" id="sns:VC03_01730"/>
<dbReference type="Pfam" id="PF00528">
    <property type="entry name" value="BPD_transp_1"/>
    <property type="match status" value="1"/>
</dbReference>
<evidence type="ECO:0000256" key="4">
    <source>
        <dbReference type="ARBA" id="ARBA00022692"/>
    </source>
</evidence>
<protein>
    <submittedName>
        <fullName evidence="9">Peptide ABC transporter permease</fullName>
    </submittedName>
</protein>
<dbReference type="RefSeq" id="WP_046328393.1">
    <property type="nucleotide sequence ID" value="NZ_CP011280.1"/>
</dbReference>
<feature type="domain" description="ABC transmembrane type-1" evidence="8">
    <location>
        <begin position="95"/>
        <end position="306"/>
    </location>
</feature>
<dbReference type="AlphaFoldDB" id="A0A0E3ZBT0"/>
<comment type="subcellular location">
    <subcellularLocation>
        <location evidence="1 7">Cell membrane</location>
        <topology evidence="1 7">Multi-pass membrane protein</topology>
    </subcellularLocation>
</comment>
<dbReference type="InterPro" id="IPR035906">
    <property type="entry name" value="MetI-like_sf"/>
</dbReference>
<evidence type="ECO:0000259" key="8">
    <source>
        <dbReference type="PROSITE" id="PS50928"/>
    </source>
</evidence>
<evidence type="ECO:0000256" key="7">
    <source>
        <dbReference type="RuleBase" id="RU363032"/>
    </source>
</evidence>
<organism evidence="9 10">
    <name type="scientific">Sneathia vaginalis</name>
    <dbReference type="NCBI Taxonomy" id="187101"/>
    <lineage>
        <taxon>Bacteria</taxon>
        <taxon>Fusobacteriati</taxon>
        <taxon>Fusobacteriota</taxon>
        <taxon>Fusobacteriia</taxon>
        <taxon>Fusobacteriales</taxon>
        <taxon>Leptotrichiaceae</taxon>
        <taxon>Sneathia</taxon>
    </lineage>
</organism>
<dbReference type="PROSITE" id="PS50928">
    <property type="entry name" value="ABC_TM1"/>
    <property type="match status" value="1"/>
</dbReference>
<dbReference type="PANTHER" id="PTHR43163">
    <property type="entry name" value="DIPEPTIDE TRANSPORT SYSTEM PERMEASE PROTEIN DPPB-RELATED"/>
    <property type="match status" value="1"/>
</dbReference>
<dbReference type="STRING" id="187101.VC03_01730"/>
<feature type="transmembrane region" description="Helical" evidence="7">
    <location>
        <begin position="287"/>
        <end position="313"/>
    </location>
</feature>
<dbReference type="NCBIfam" id="NF045472">
    <property type="entry name" value="Opp4B"/>
    <property type="match status" value="1"/>
</dbReference>
<keyword evidence="2 7" id="KW-0813">Transport</keyword>
<dbReference type="SUPFAM" id="SSF161098">
    <property type="entry name" value="MetI-like"/>
    <property type="match status" value="1"/>
</dbReference>
<proteinExistence type="inferred from homology"/>
<feature type="transmembrane region" description="Helical" evidence="7">
    <location>
        <begin position="184"/>
        <end position="206"/>
    </location>
</feature>
<dbReference type="InterPro" id="IPR000515">
    <property type="entry name" value="MetI-like"/>
</dbReference>
<dbReference type="HOGENOM" id="CLU_036879_1_2_0"/>
<feature type="transmembrane region" description="Helical" evidence="7">
    <location>
        <begin position="242"/>
        <end position="267"/>
    </location>
</feature>
<dbReference type="Gene3D" id="1.10.3720.10">
    <property type="entry name" value="MetI-like"/>
    <property type="match status" value="1"/>
</dbReference>
<evidence type="ECO:0000256" key="5">
    <source>
        <dbReference type="ARBA" id="ARBA00022989"/>
    </source>
</evidence>
<evidence type="ECO:0000313" key="9">
    <source>
        <dbReference type="EMBL" id="AKC95287.1"/>
    </source>
</evidence>
<feature type="transmembrane region" description="Helical" evidence="7">
    <location>
        <begin position="9"/>
        <end position="27"/>
    </location>
</feature>
<dbReference type="Proteomes" id="UP000033103">
    <property type="component" value="Chromosome"/>
</dbReference>
<dbReference type="GO" id="GO:0005886">
    <property type="term" value="C:plasma membrane"/>
    <property type="evidence" value="ECO:0007669"/>
    <property type="project" value="UniProtKB-SubCell"/>
</dbReference>
<evidence type="ECO:0000256" key="3">
    <source>
        <dbReference type="ARBA" id="ARBA00022475"/>
    </source>
</evidence>
<evidence type="ECO:0000256" key="1">
    <source>
        <dbReference type="ARBA" id="ARBA00004651"/>
    </source>
</evidence>
<dbReference type="EMBL" id="CP011280">
    <property type="protein sequence ID" value="AKC95287.1"/>
    <property type="molecule type" value="Genomic_DNA"/>
</dbReference>
<dbReference type="PATRIC" id="fig|1069640.6.peg.328"/>
<dbReference type="PANTHER" id="PTHR43163:SF6">
    <property type="entry name" value="DIPEPTIDE TRANSPORT SYSTEM PERMEASE PROTEIN DPPB-RELATED"/>
    <property type="match status" value="1"/>
</dbReference>
<evidence type="ECO:0000256" key="2">
    <source>
        <dbReference type="ARBA" id="ARBA00022448"/>
    </source>
</evidence>
<evidence type="ECO:0000313" key="10">
    <source>
        <dbReference type="Proteomes" id="UP000033103"/>
    </source>
</evidence>
<dbReference type="GO" id="GO:0055085">
    <property type="term" value="P:transmembrane transport"/>
    <property type="evidence" value="ECO:0007669"/>
    <property type="project" value="InterPro"/>
</dbReference>
<dbReference type="OrthoDB" id="9773683at2"/>
<keyword evidence="6 7" id="KW-0472">Membrane</keyword>
<dbReference type="Pfam" id="PF19300">
    <property type="entry name" value="BPD_transp_1_N"/>
    <property type="match status" value="1"/>
</dbReference>
<name>A0A0E3ZBT0_9FUSO</name>
<keyword evidence="5 7" id="KW-1133">Transmembrane helix</keyword>
<dbReference type="CDD" id="cd06261">
    <property type="entry name" value="TM_PBP2"/>
    <property type="match status" value="1"/>
</dbReference>
<keyword evidence="3" id="KW-1003">Cell membrane</keyword>
<feature type="transmembrane region" description="Helical" evidence="7">
    <location>
        <begin position="99"/>
        <end position="120"/>
    </location>
</feature>
<comment type="similarity">
    <text evidence="7">Belongs to the binding-protein-dependent transport system permease family.</text>
</comment>
<reference evidence="9 10" key="1">
    <citation type="journal article" date="2012" name="BMC Genomics">
        <title>Genomic sequence analysis and characterization of Sneathia amnii sp. nov.</title>
        <authorList>
            <consortium name="Vaginal Microbiome Consortium (additional members)"/>
            <person name="Harwich M.D.Jr."/>
            <person name="Serrano M.G."/>
            <person name="Fettweis J.M."/>
            <person name="Alves J.M."/>
            <person name="Reimers M.A."/>
            <person name="Buck G.A."/>
            <person name="Jefferson K.K."/>
        </authorList>
    </citation>
    <scope>NUCLEOTIDE SEQUENCE [LARGE SCALE GENOMIC DNA]</scope>
    <source>
        <strain evidence="9 10">SN35</strain>
    </source>
</reference>
<evidence type="ECO:0000256" key="6">
    <source>
        <dbReference type="ARBA" id="ARBA00023136"/>
    </source>
</evidence>
<keyword evidence="10" id="KW-1185">Reference proteome</keyword>
<gene>
    <name evidence="9" type="ORF">VC03_01730</name>
</gene>
<accession>A0A0E3ZBT0</accession>
<feature type="transmembrane region" description="Helical" evidence="7">
    <location>
        <begin position="132"/>
        <end position="155"/>
    </location>
</feature>
<keyword evidence="4 7" id="KW-0812">Transmembrane</keyword>
<dbReference type="InterPro" id="IPR045621">
    <property type="entry name" value="BPD_transp_1_N"/>
</dbReference>